<dbReference type="PANTHER" id="PTHR30185">
    <property type="entry name" value="CRYPTIC BETA-GLUCOSIDE BGL OPERON ANTITERMINATOR"/>
    <property type="match status" value="1"/>
</dbReference>
<dbReference type="InterPro" id="IPR011608">
    <property type="entry name" value="PRD"/>
</dbReference>
<dbReference type="Pfam" id="PF00359">
    <property type="entry name" value="PTS_EIIA_2"/>
    <property type="match status" value="1"/>
</dbReference>
<dbReference type="SUPFAM" id="SSF63520">
    <property type="entry name" value="PTS-regulatory domain, PRD"/>
    <property type="match status" value="2"/>
</dbReference>
<reference evidence="7 8" key="1">
    <citation type="submission" date="2016-10" db="EMBL/GenBank/DDBJ databases">
        <title>Systematic genetic and metabolomic analysis of Xenorhabdus and Photorhabdus spp., highlights the requirements for a dual symbiotic and pathogenic life style.</title>
        <authorList>
            <person name="Tobias N.J."/>
            <person name="Wolff H."/>
            <person name="Djahanschiri B."/>
            <person name="Pidot S.J."/>
            <person name="Stinear T.P."/>
            <person name="Ebersberger I."/>
            <person name="Bode H.B."/>
        </authorList>
    </citation>
    <scope>NUCLEOTIDE SEQUENCE [LARGE SCALE GENOMIC DNA]</scope>
    <source>
        <strain evidence="7 8">DSM 22392</strain>
    </source>
</reference>
<dbReference type="InterPro" id="IPR016152">
    <property type="entry name" value="PTrfase/Anion_transptr"/>
</dbReference>
<dbReference type="Gene3D" id="1.10.1790.10">
    <property type="entry name" value="PRD domain"/>
    <property type="match status" value="2"/>
</dbReference>
<feature type="domain" description="PRD" evidence="6">
    <location>
        <begin position="286"/>
        <end position="392"/>
    </location>
</feature>
<dbReference type="AlphaFoldDB" id="A0A1Y2SL79"/>
<comment type="caution">
    <text evidence="7">The sequence shown here is derived from an EMBL/GenBank/DDBJ whole genome shotgun (WGS) entry which is preliminary data.</text>
</comment>
<proteinExistence type="predicted"/>
<dbReference type="STRING" id="351656.Xvie_00141"/>
<keyword evidence="4" id="KW-0804">Transcription</keyword>
<evidence type="ECO:0000256" key="2">
    <source>
        <dbReference type="ARBA" id="ARBA00023015"/>
    </source>
</evidence>
<evidence type="ECO:0000256" key="1">
    <source>
        <dbReference type="ARBA" id="ARBA00022737"/>
    </source>
</evidence>
<evidence type="ECO:0000256" key="4">
    <source>
        <dbReference type="ARBA" id="ARBA00023163"/>
    </source>
</evidence>
<dbReference type="Pfam" id="PF00874">
    <property type="entry name" value="PRD"/>
    <property type="match status" value="2"/>
</dbReference>
<dbReference type="Gene3D" id="1.10.10.10">
    <property type="entry name" value="Winged helix-like DNA-binding domain superfamily/Winged helix DNA-binding domain"/>
    <property type="match status" value="1"/>
</dbReference>
<dbReference type="SUPFAM" id="SSF55804">
    <property type="entry name" value="Phoshotransferase/anion transport protein"/>
    <property type="match status" value="1"/>
</dbReference>
<dbReference type="PANTHER" id="PTHR30185:SF12">
    <property type="entry name" value="TRANSCRIPTIONAL REGULATOR MANR"/>
    <property type="match status" value="1"/>
</dbReference>
<dbReference type="GO" id="GO:0006355">
    <property type="term" value="P:regulation of DNA-templated transcription"/>
    <property type="evidence" value="ECO:0007669"/>
    <property type="project" value="InterPro"/>
</dbReference>
<evidence type="ECO:0000313" key="7">
    <source>
        <dbReference type="EMBL" id="OTA18321.1"/>
    </source>
</evidence>
<dbReference type="Pfam" id="PF05043">
    <property type="entry name" value="Mga"/>
    <property type="match status" value="1"/>
</dbReference>
<feature type="domain" description="PTS EIIA type-2" evidence="5">
    <location>
        <begin position="495"/>
        <end position="634"/>
    </location>
</feature>
<dbReference type="InterPro" id="IPR036388">
    <property type="entry name" value="WH-like_DNA-bd_sf"/>
</dbReference>
<dbReference type="InterPro" id="IPR002178">
    <property type="entry name" value="PTS_EIIA_type-2_dom"/>
</dbReference>
<keyword evidence="1" id="KW-0677">Repeat</keyword>
<keyword evidence="2" id="KW-0805">Transcription regulation</keyword>
<dbReference type="InterPro" id="IPR050661">
    <property type="entry name" value="BglG_antiterminators"/>
</dbReference>
<dbReference type="Gene3D" id="3.40.930.10">
    <property type="entry name" value="Mannitol-specific EII, Chain A"/>
    <property type="match status" value="1"/>
</dbReference>
<sequence>MLRTKQKELLDYLLTKNTPVSALKLSQTLQVSIRSIKNYVAEINGENEQKIITSSRQGYCLSHNLLSQNKIRQLHYNKNNFPKTYQDRAHFVIKAILLFKRSNNIYDLSNDLCISDSTLRTLIYKMNSSFQRFNVKFLCKNNHVEILGYEHDLRKLVSYSIFEQTNYRFIDLNVLEKTFESKQVKYVVEIIKNIFDKAELYLSDFSYTNLVLHFLILIERLKKGRHLENQTLHIENSGLKLISDELCDKLQLCFGIFVPENERRSCYFFLKTNTNFDKTDNEVINLVGAELYQFTQQIAESVQEHYLINLISDDFISLLALHLSGLQTRLKHNIYTKNPMLEIIKKECRVIFDIAIFISLKLNKFFSSKLSEDEISFIALHVGAEFERQKRNVTKVQTVLLCPDYRGIENKIFHQLLRDFGDEINIIKVISRPSELEGIEFELLITTINFSAARGYETIYISPFHLRDKRSELIGKIDIANANRKWATLKRNVDLFFDPELFLFNPAFRNRDELLEVVCHKMFTRGYVEADFINYVYERENTSSTAFGILALPHSIKMDAVKTCIAVIISPKGIRWGKDERVHVVFLIAINRVDRTYFAESYDALLDIFNRDDVSGMLDKITDFEKFRDLLIKYRYQ</sequence>
<dbReference type="OrthoDB" id="6628642at2"/>
<dbReference type="RefSeq" id="WP_086107486.1">
    <property type="nucleotide sequence ID" value="NZ_CAWNGD010000001.1"/>
</dbReference>
<dbReference type="InterPro" id="IPR007737">
    <property type="entry name" value="Mga_HTH"/>
</dbReference>
<evidence type="ECO:0000259" key="6">
    <source>
        <dbReference type="PROSITE" id="PS51372"/>
    </source>
</evidence>
<keyword evidence="3" id="KW-0010">Activator</keyword>
<name>A0A1Y2SL79_9GAMM</name>
<organism evidence="7 8">
    <name type="scientific">Xenorhabdus vietnamensis</name>
    <dbReference type="NCBI Taxonomy" id="351656"/>
    <lineage>
        <taxon>Bacteria</taxon>
        <taxon>Pseudomonadati</taxon>
        <taxon>Pseudomonadota</taxon>
        <taxon>Gammaproteobacteria</taxon>
        <taxon>Enterobacterales</taxon>
        <taxon>Morganellaceae</taxon>
        <taxon>Xenorhabdus</taxon>
    </lineage>
</organism>
<evidence type="ECO:0000256" key="3">
    <source>
        <dbReference type="ARBA" id="ARBA00023159"/>
    </source>
</evidence>
<dbReference type="InterPro" id="IPR036634">
    <property type="entry name" value="PRD_sf"/>
</dbReference>
<protein>
    <submittedName>
        <fullName evidence="7">Transcriptional regulator</fullName>
    </submittedName>
</protein>
<dbReference type="Proteomes" id="UP000194350">
    <property type="component" value="Unassembled WGS sequence"/>
</dbReference>
<evidence type="ECO:0000259" key="5">
    <source>
        <dbReference type="PROSITE" id="PS51094"/>
    </source>
</evidence>
<evidence type="ECO:0000313" key="8">
    <source>
        <dbReference type="Proteomes" id="UP000194350"/>
    </source>
</evidence>
<gene>
    <name evidence="7" type="ORF">Xvie_00141</name>
</gene>
<accession>A0A1Y2SL79</accession>
<dbReference type="PROSITE" id="PS51094">
    <property type="entry name" value="PTS_EIIA_TYPE_2"/>
    <property type="match status" value="1"/>
</dbReference>
<dbReference type="PROSITE" id="PS51372">
    <property type="entry name" value="PRD_2"/>
    <property type="match status" value="1"/>
</dbReference>
<keyword evidence="8" id="KW-1185">Reference proteome</keyword>
<dbReference type="EMBL" id="MUBJ01000001">
    <property type="protein sequence ID" value="OTA18321.1"/>
    <property type="molecule type" value="Genomic_DNA"/>
</dbReference>